<evidence type="ECO:0008006" key="3">
    <source>
        <dbReference type="Google" id="ProtNLM"/>
    </source>
</evidence>
<sequence length="116" mass="13336">MHGSCSIDNPGSPCMEAGQCKKMFSKEFRTETTMNVSVYPLYRTPSDTAFVRDREMDKRFVVPCNPYLLLKYNSHMSVEVCTSLRAAKYIYKYIYKGFDCANMVLTGQVTWTDPTQ</sequence>
<dbReference type="EMBL" id="BGPR01000003">
    <property type="protein sequence ID" value="GBL73456.1"/>
    <property type="molecule type" value="Genomic_DNA"/>
</dbReference>
<evidence type="ECO:0000313" key="2">
    <source>
        <dbReference type="Proteomes" id="UP000499080"/>
    </source>
</evidence>
<dbReference type="OrthoDB" id="1728974at2759"/>
<dbReference type="Proteomes" id="UP000499080">
    <property type="component" value="Unassembled WGS sequence"/>
</dbReference>
<proteinExistence type="predicted"/>
<accession>A0A4Y2A2H2</accession>
<keyword evidence="2" id="KW-1185">Reference proteome</keyword>
<evidence type="ECO:0000313" key="1">
    <source>
        <dbReference type="EMBL" id="GBL73456.1"/>
    </source>
</evidence>
<dbReference type="AlphaFoldDB" id="A0A4Y2A2H2"/>
<gene>
    <name evidence="1" type="ORF">AVEN_159457_1</name>
</gene>
<organism evidence="1 2">
    <name type="scientific">Araneus ventricosus</name>
    <name type="common">Orbweaver spider</name>
    <name type="synonym">Epeira ventricosa</name>
    <dbReference type="NCBI Taxonomy" id="182803"/>
    <lineage>
        <taxon>Eukaryota</taxon>
        <taxon>Metazoa</taxon>
        <taxon>Ecdysozoa</taxon>
        <taxon>Arthropoda</taxon>
        <taxon>Chelicerata</taxon>
        <taxon>Arachnida</taxon>
        <taxon>Araneae</taxon>
        <taxon>Araneomorphae</taxon>
        <taxon>Entelegynae</taxon>
        <taxon>Araneoidea</taxon>
        <taxon>Araneidae</taxon>
        <taxon>Araneus</taxon>
    </lineage>
</organism>
<dbReference type="PANTHER" id="PTHR10492">
    <property type="match status" value="1"/>
</dbReference>
<reference evidence="1 2" key="1">
    <citation type="journal article" date="2019" name="Sci. Rep.">
        <title>Orb-weaving spider Araneus ventricosus genome elucidates the spidroin gene catalogue.</title>
        <authorList>
            <person name="Kono N."/>
            <person name="Nakamura H."/>
            <person name="Ohtoshi R."/>
            <person name="Moran D.A.P."/>
            <person name="Shinohara A."/>
            <person name="Yoshida Y."/>
            <person name="Fujiwara M."/>
            <person name="Mori M."/>
            <person name="Tomita M."/>
            <person name="Arakawa K."/>
        </authorList>
    </citation>
    <scope>NUCLEOTIDE SEQUENCE [LARGE SCALE GENOMIC DNA]</scope>
</reference>
<comment type="caution">
    <text evidence="1">The sequence shown here is derived from an EMBL/GenBank/DDBJ whole genome shotgun (WGS) entry which is preliminary data.</text>
</comment>
<name>A0A4Y2A2H2_ARAVE</name>
<protein>
    <recommendedName>
        <fullName evidence="3">Helitron helicase-like domain-containing protein</fullName>
    </recommendedName>
</protein>